<evidence type="ECO:0000313" key="1">
    <source>
        <dbReference type="EMBL" id="EUC47197.1"/>
    </source>
</evidence>
<dbReference type="Proteomes" id="UP000054032">
    <property type="component" value="Unassembled WGS sequence"/>
</dbReference>
<dbReference type="GeneID" id="19120643"/>
<accession>W6Z642</accession>
<dbReference type="EMBL" id="KI963955">
    <property type="protein sequence ID" value="EUC47197.1"/>
    <property type="molecule type" value="Genomic_DNA"/>
</dbReference>
<dbReference type="RefSeq" id="XP_007686232.1">
    <property type="nucleotide sequence ID" value="XM_007688042.1"/>
</dbReference>
<gene>
    <name evidence="1" type="ORF">COCMIDRAFT_24822</name>
</gene>
<dbReference type="KEGG" id="bor:COCMIDRAFT_24822"/>
<protein>
    <submittedName>
        <fullName evidence="1">Uncharacterized protein</fullName>
    </submittedName>
</protein>
<dbReference type="HOGENOM" id="CLU_1660419_0_0_1"/>
<name>W6Z642_COCMI</name>
<organism evidence="1 2">
    <name type="scientific">Bipolaris oryzae ATCC 44560</name>
    <dbReference type="NCBI Taxonomy" id="930090"/>
    <lineage>
        <taxon>Eukaryota</taxon>
        <taxon>Fungi</taxon>
        <taxon>Dikarya</taxon>
        <taxon>Ascomycota</taxon>
        <taxon>Pezizomycotina</taxon>
        <taxon>Dothideomycetes</taxon>
        <taxon>Pleosporomycetidae</taxon>
        <taxon>Pleosporales</taxon>
        <taxon>Pleosporineae</taxon>
        <taxon>Pleosporaceae</taxon>
        <taxon>Bipolaris</taxon>
    </lineage>
</organism>
<proteinExistence type="predicted"/>
<keyword evidence="2" id="KW-1185">Reference proteome</keyword>
<evidence type="ECO:0000313" key="2">
    <source>
        <dbReference type="Proteomes" id="UP000054032"/>
    </source>
</evidence>
<dbReference type="OrthoDB" id="10488044at2759"/>
<reference evidence="1 2" key="1">
    <citation type="journal article" date="2013" name="PLoS Genet.">
        <title>Comparative genome structure, secondary metabolite, and effector coding capacity across Cochliobolus pathogens.</title>
        <authorList>
            <person name="Condon B.J."/>
            <person name="Leng Y."/>
            <person name="Wu D."/>
            <person name="Bushley K.E."/>
            <person name="Ohm R.A."/>
            <person name="Otillar R."/>
            <person name="Martin J."/>
            <person name="Schackwitz W."/>
            <person name="Grimwood J."/>
            <person name="MohdZainudin N."/>
            <person name="Xue C."/>
            <person name="Wang R."/>
            <person name="Manning V.A."/>
            <person name="Dhillon B."/>
            <person name="Tu Z.J."/>
            <person name="Steffenson B.J."/>
            <person name="Salamov A."/>
            <person name="Sun H."/>
            <person name="Lowry S."/>
            <person name="LaButti K."/>
            <person name="Han J."/>
            <person name="Copeland A."/>
            <person name="Lindquist E."/>
            <person name="Barry K."/>
            <person name="Schmutz J."/>
            <person name="Baker S.E."/>
            <person name="Ciuffetti L.M."/>
            <person name="Grigoriev I.V."/>
            <person name="Zhong S."/>
            <person name="Turgeon B.G."/>
        </authorList>
    </citation>
    <scope>NUCLEOTIDE SEQUENCE [LARGE SCALE GENOMIC DNA]</scope>
    <source>
        <strain evidence="1 2">ATCC 44560</strain>
    </source>
</reference>
<dbReference type="AlphaFoldDB" id="W6Z642"/>
<sequence>MPNTNSDSKITPPPLYDVHSASCLSISQTLLSSTSLLSTTISVFLQSPSPSTTTTRPPAAPMFSPDLDYEMEDETIQERLLPSAEQILGQLKAARELADHQGANQGVYEWLGGVETQPVDSGPLPLLSYRSGTIISLWRYSVSSCLRWASLLAASFKFG</sequence>